<accession>A0A8C3HFS2</accession>
<dbReference type="Proteomes" id="UP000694380">
    <property type="component" value="Unplaced"/>
</dbReference>
<dbReference type="InterPro" id="IPR032675">
    <property type="entry name" value="LRR_dom_sf"/>
</dbReference>
<dbReference type="PANTHER" id="PTHR45712">
    <property type="entry name" value="AGAP008170-PA"/>
    <property type="match status" value="1"/>
</dbReference>
<name>A0A8C3HFS2_CHRPI</name>
<evidence type="ECO:0000256" key="1">
    <source>
        <dbReference type="ARBA" id="ARBA00022614"/>
    </source>
</evidence>
<keyword evidence="4" id="KW-1185">Reference proteome</keyword>
<dbReference type="Gene3D" id="3.80.10.10">
    <property type="entry name" value="Ribonuclease Inhibitor"/>
    <property type="match status" value="1"/>
</dbReference>
<dbReference type="AlphaFoldDB" id="A0A8C3HFS2"/>
<dbReference type="Ensembl" id="ENSCPBT00000020570.1">
    <property type="protein sequence ID" value="ENSCPBP00000017400.1"/>
    <property type="gene ID" value="ENSCPBG00000012748.1"/>
</dbReference>
<evidence type="ECO:0000256" key="2">
    <source>
        <dbReference type="ARBA" id="ARBA00022737"/>
    </source>
</evidence>
<reference evidence="3" key="1">
    <citation type="submission" date="2025-08" db="UniProtKB">
        <authorList>
            <consortium name="Ensembl"/>
        </authorList>
    </citation>
    <scope>IDENTIFICATION</scope>
</reference>
<sequence length="192" mass="21546">SEGGVCSGEERGGKSFKSISNLTVFKIQNNKITGLFPEYFPLALTECDISKNKFKMLSLNETLKKVESLNLSGNLITQIDPTSPIILLTSLDISQNLVSEISDRLGKFLPILKYFNLSRNKISFLQSRLNISDGQGDSDYLILGQRHGEIPADIRDQHHIVTRTKKACRRHQINSLILHAFCFLTSSLPDHE</sequence>
<dbReference type="Pfam" id="PF00560">
    <property type="entry name" value="LRR_1"/>
    <property type="match status" value="2"/>
</dbReference>
<dbReference type="InterPro" id="IPR001611">
    <property type="entry name" value="Leu-rich_rpt"/>
</dbReference>
<dbReference type="GeneTree" id="ENSGT00990000213407"/>
<evidence type="ECO:0000313" key="4">
    <source>
        <dbReference type="Proteomes" id="UP000694380"/>
    </source>
</evidence>
<organism evidence="3 4">
    <name type="scientific">Chrysemys picta bellii</name>
    <name type="common">Western painted turtle</name>
    <name type="synonym">Emys bellii</name>
    <dbReference type="NCBI Taxonomy" id="8478"/>
    <lineage>
        <taxon>Eukaryota</taxon>
        <taxon>Metazoa</taxon>
        <taxon>Chordata</taxon>
        <taxon>Craniata</taxon>
        <taxon>Vertebrata</taxon>
        <taxon>Euteleostomi</taxon>
        <taxon>Archelosauria</taxon>
        <taxon>Testudinata</taxon>
        <taxon>Testudines</taxon>
        <taxon>Cryptodira</taxon>
        <taxon>Durocryptodira</taxon>
        <taxon>Testudinoidea</taxon>
        <taxon>Emydidae</taxon>
        <taxon>Chrysemys</taxon>
    </lineage>
</organism>
<evidence type="ECO:0000313" key="3">
    <source>
        <dbReference type="Ensembl" id="ENSCPBP00000017400.1"/>
    </source>
</evidence>
<dbReference type="InterPro" id="IPR050333">
    <property type="entry name" value="SLRP"/>
</dbReference>
<proteinExistence type="predicted"/>
<reference evidence="3" key="2">
    <citation type="submission" date="2025-09" db="UniProtKB">
        <authorList>
            <consortium name="Ensembl"/>
        </authorList>
    </citation>
    <scope>IDENTIFICATION</scope>
</reference>
<dbReference type="SUPFAM" id="SSF52075">
    <property type="entry name" value="Outer arm dynein light chain 1"/>
    <property type="match status" value="1"/>
</dbReference>
<protein>
    <submittedName>
        <fullName evidence="3">Uncharacterized protein</fullName>
    </submittedName>
</protein>
<dbReference type="Pfam" id="PF13855">
    <property type="entry name" value="LRR_8"/>
    <property type="match status" value="1"/>
</dbReference>
<dbReference type="PANTHER" id="PTHR45712:SF22">
    <property type="entry name" value="INSULIN-LIKE GROWTH FACTOR-BINDING PROTEIN COMPLEX ACID LABILE SUBUNIT"/>
    <property type="match status" value="1"/>
</dbReference>
<keyword evidence="1" id="KW-0433">Leucine-rich repeat</keyword>
<keyword evidence="2" id="KW-0677">Repeat</keyword>